<protein>
    <recommendedName>
        <fullName evidence="4">Heme exporter protein D</fullName>
    </recommendedName>
</protein>
<dbReference type="GO" id="GO:0005886">
    <property type="term" value="C:plasma membrane"/>
    <property type="evidence" value="ECO:0007669"/>
    <property type="project" value="UniProtKB-SubCell"/>
</dbReference>
<evidence type="ECO:0000256" key="5">
    <source>
        <dbReference type="ARBA" id="ARBA00022448"/>
    </source>
</evidence>
<keyword evidence="10 12" id="KW-1133">Transmembrane helix</keyword>
<comment type="similarity">
    <text evidence="3">Belongs to the CcmD/CycX/HelD family.</text>
</comment>
<keyword evidence="6" id="KW-1003">Cell membrane</keyword>
<dbReference type="NCBIfam" id="TIGR03141">
    <property type="entry name" value="cytochro_ccmD"/>
    <property type="match status" value="1"/>
</dbReference>
<keyword evidence="5" id="KW-0813">Transport</keyword>
<keyword evidence="11 12" id="KW-0472">Membrane</keyword>
<keyword evidence="9" id="KW-0201">Cytochrome c-type biogenesis</keyword>
<dbReference type="Pfam" id="PF04995">
    <property type="entry name" value="CcmD"/>
    <property type="match status" value="1"/>
</dbReference>
<name>Q6SHE9_9BACT</name>
<evidence type="ECO:0000256" key="12">
    <source>
        <dbReference type="SAM" id="Phobius"/>
    </source>
</evidence>
<evidence type="ECO:0000256" key="1">
    <source>
        <dbReference type="ARBA" id="ARBA00002442"/>
    </source>
</evidence>
<keyword evidence="7" id="KW-0997">Cell inner membrane</keyword>
<evidence type="ECO:0000256" key="2">
    <source>
        <dbReference type="ARBA" id="ARBA00004377"/>
    </source>
</evidence>
<sequence length="57" mass="6710">MTLAETLSFLPYGQYALYIWLSYGITFILILGLFVRASINYKKIRSQLKNKYAREND</sequence>
<evidence type="ECO:0000256" key="6">
    <source>
        <dbReference type="ARBA" id="ARBA00022475"/>
    </source>
</evidence>
<reference evidence="13" key="2">
    <citation type="submission" date="2003-12" db="EMBL/GenBank/DDBJ databases">
        <title>Monterey Bay Coastal Ocean Microbial Observatory environmental clone sequencing.</title>
        <authorList>
            <person name="DeLong E.F."/>
        </authorList>
    </citation>
    <scope>NUCLEOTIDE SEQUENCE</scope>
</reference>
<feature type="transmembrane region" description="Helical" evidence="12">
    <location>
        <begin position="15"/>
        <end position="35"/>
    </location>
</feature>
<evidence type="ECO:0000256" key="11">
    <source>
        <dbReference type="ARBA" id="ARBA00023136"/>
    </source>
</evidence>
<comment type="subcellular location">
    <subcellularLocation>
        <location evidence="2">Cell inner membrane</location>
        <topology evidence="2">Single-pass membrane protein</topology>
    </subcellularLocation>
</comment>
<evidence type="ECO:0000256" key="4">
    <source>
        <dbReference type="ARBA" id="ARBA00016461"/>
    </source>
</evidence>
<dbReference type="GO" id="GO:0017004">
    <property type="term" value="P:cytochrome complex assembly"/>
    <property type="evidence" value="ECO:0007669"/>
    <property type="project" value="UniProtKB-KW"/>
</dbReference>
<gene>
    <name evidence="13" type="primary">ccmD</name>
    <name evidence="13" type="ORF">MBMO_EBAC750-10B11.39</name>
</gene>
<proteinExistence type="inferred from homology"/>
<reference evidence="13" key="1">
    <citation type="submission" date="2003-11" db="EMBL/GenBank/DDBJ databases">
        <authorList>
            <person name="Heidelberg J.F."/>
            <person name="Eisen J.A."/>
            <person name="Nelson W.C."/>
            <person name="DeLong E.F."/>
        </authorList>
    </citation>
    <scope>NUCLEOTIDE SEQUENCE</scope>
</reference>
<evidence type="ECO:0000256" key="3">
    <source>
        <dbReference type="ARBA" id="ARBA00008741"/>
    </source>
</evidence>
<keyword evidence="8 12" id="KW-0812">Transmembrane</keyword>
<comment type="function">
    <text evidence="1">Required for the export of heme to the periplasm for the biogenesis of c-type cytochromes.</text>
</comment>
<dbReference type="GO" id="GO:0015886">
    <property type="term" value="P:heme transport"/>
    <property type="evidence" value="ECO:0007669"/>
    <property type="project" value="InterPro"/>
</dbReference>
<evidence type="ECO:0000313" key="13">
    <source>
        <dbReference type="EMBL" id="AAR37672.1"/>
    </source>
</evidence>
<evidence type="ECO:0000256" key="7">
    <source>
        <dbReference type="ARBA" id="ARBA00022519"/>
    </source>
</evidence>
<accession>Q6SHE9</accession>
<organism evidence="13">
    <name type="scientific">uncultured marine bacterium 439</name>
    <dbReference type="NCBI Taxonomy" id="257389"/>
    <lineage>
        <taxon>Bacteria</taxon>
        <taxon>environmental samples</taxon>
    </lineage>
</organism>
<dbReference type="AlphaFoldDB" id="Q6SHE9"/>
<dbReference type="EMBL" id="AY458636">
    <property type="protein sequence ID" value="AAR37672.1"/>
    <property type="molecule type" value="Genomic_DNA"/>
</dbReference>
<dbReference type="InterPro" id="IPR007078">
    <property type="entry name" value="Haem_export_protD_CcmD"/>
</dbReference>
<evidence type="ECO:0000256" key="8">
    <source>
        <dbReference type="ARBA" id="ARBA00022692"/>
    </source>
</evidence>
<evidence type="ECO:0000256" key="9">
    <source>
        <dbReference type="ARBA" id="ARBA00022748"/>
    </source>
</evidence>
<evidence type="ECO:0000256" key="10">
    <source>
        <dbReference type="ARBA" id="ARBA00022989"/>
    </source>
</evidence>